<name>A0A7Y0U1R2_9ACTO</name>
<dbReference type="PROSITE" id="PS51782">
    <property type="entry name" value="LYSM"/>
    <property type="match status" value="1"/>
</dbReference>
<evidence type="ECO:0000256" key="1">
    <source>
        <dbReference type="SAM" id="Phobius"/>
    </source>
</evidence>
<dbReference type="RefSeq" id="WP_169772061.1">
    <property type="nucleotide sequence ID" value="NZ_JABCUR010000005.1"/>
</dbReference>
<dbReference type="AlphaFoldDB" id="A0A7Y0U1R2"/>
<evidence type="ECO:0000259" key="2">
    <source>
        <dbReference type="PROSITE" id="PS51782"/>
    </source>
</evidence>
<dbReference type="Pfam" id="PF01476">
    <property type="entry name" value="LysM"/>
    <property type="match status" value="1"/>
</dbReference>
<dbReference type="InterPro" id="IPR036779">
    <property type="entry name" value="LysM_dom_sf"/>
</dbReference>
<comment type="caution">
    <text evidence="3">The sequence shown here is derived from an EMBL/GenBank/DDBJ whole genome shotgun (WGS) entry which is preliminary data.</text>
</comment>
<reference evidence="3 4" key="1">
    <citation type="submission" date="2020-04" db="EMBL/GenBank/DDBJ databases">
        <title>Antimicrobial susceptibility and clonality of vaginal-derived multi-drug resistant Mobiluncus isolates in China.</title>
        <authorList>
            <person name="Zhang X."/>
        </authorList>
    </citation>
    <scope>NUCLEOTIDE SEQUENCE [LARGE SCALE GENOMIC DNA]</scope>
    <source>
        <strain evidence="3 4">13</strain>
    </source>
</reference>
<dbReference type="EMBL" id="JABCUR010000005">
    <property type="protein sequence ID" value="NMW65348.1"/>
    <property type="molecule type" value="Genomic_DNA"/>
</dbReference>
<sequence length="151" mass="15851">MMIMTAVLAPAWGGEELEFNYGSLAPNHPAVRAKHHSPRLRLVPGLGAETVGVPVLSWWRIAGSVGVFILALVAAVTLGALVGIGLDPSFGLVPVDYFSYTVLPGDNLWSLAAANVTAVPPGEAVAQMMQINHLDAASVLQTGDQLLIPIY</sequence>
<evidence type="ECO:0000313" key="4">
    <source>
        <dbReference type="Proteomes" id="UP000578252"/>
    </source>
</evidence>
<keyword evidence="1" id="KW-0472">Membrane</keyword>
<organism evidence="3 4">
    <name type="scientific">Mobiluncus mulieris</name>
    <dbReference type="NCBI Taxonomy" id="2052"/>
    <lineage>
        <taxon>Bacteria</taxon>
        <taxon>Bacillati</taxon>
        <taxon>Actinomycetota</taxon>
        <taxon>Actinomycetes</taxon>
        <taxon>Actinomycetales</taxon>
        <taxon>Actinomycetaceae</taxon>
        <taxon>Mobiluncus</taxon>
    </lineage>
</organism>
<protein>
    <submittedName>
        <fullName evidence="3">LysM peptidoglycan-binding domain-containing protein</fullName>
    </submittedName>
</protein>
<feature type="transmembrane region" description="Helical" evidence="1">
    <location>
        <begin position="61"/>
        <end position="84"/>
    </location>
</feature>
<dbReference type="InterPro" id="IPR018392">
    <property type="entry name" value="LysM"/>
</dbReference>
<keyword evidence="1" id="KW-1133">Transmembrane helix</keyword>
<dbReference type="Proteomes" id="UP000578252">
    <property type="component" value="Unassembled WGS sequence"/>
</dbReference>
<accession>A0A7Y0U1R2</accession>
<gene>
    <name evidence="3" type="ORF">HHJ78_07355</name>
</gene>
<proteinExistence type="predicted"/>
<evidence type="ECO:0000313" key="3">
    <source>
        <dbReference type="EMBL" id="NMW65348.1"/>
    </source>
</evidence>
<dbReference type="SMART" id="SM00257">
    <property type="entry name" value="LysM"/>
    <property type="match status" value="1"/>
</dbReference>
<dbReference type="SUPFAM" id="SSF54106">
    <property type="entry name" value="LysM domain"/>
    <property type="match status" value="1"/>
</dbReference>
<dbReference type="Gene3D" id="3.10.350.10">
    <property type="entry name" value="LysM domain"/>
    <property type="match status" value="1"/>
</dbReference>
<keyword evidence="1" id="KW-0812">Transmembrane</keyword>
<feature type="domain" description="LysM" evidence="2">
    <location>
        <begin position="98"/>
        <end position="148"/>
    </location>
</feature>
<dbReference type="CDD" id="cd00118">
    <property type="entry name" value="LysM"/>
    <property type="match status" value="1"/>
</dbReference>